<dbReference type="Proteomes" id="UP000194798">
    <property type="component" value="Unassembled WGS sequence"/>
</dbReference>
<evidence type="ECO:0000313" key="2">
    <source>
        <dbReference type="Proteomes" id="UP000194798"/>
    </source>
</evidence>
<accession>A0A251X440</accession>
<protein>
    <submittedName>
        <fullName evidence="1">Uncharacterized protein</fullName>
    </submittedName>
</protein>
<dbReference type="AlphaFoldDB" id="A0A251X440"/>
<sequence>MSNQTLASFVNKVAAIVSRDDKQRYVVRVDGAPQDEPVKQLMPHNGFRARLQKMTEHGLENVREVKPFYYISTLSGHDWRAKRDYLIQTLQSKGVLIGA</sequence>
<dbReference type="EMBL" id="MSLT01000023">
    <property type="protein sequence ID" value="OUD12263.1"/>
    <property type="molecule type" value="Genomic_DNA"/>
</dbReference>
<evidence type="ECO:0000313" key="1">
    <source>
        <dbReference type="EMBL" id="OUD12263.1"/>
    </source>
</evidence>
<dbReference type="RefSeq" id="WP_086489213.1">
    <property type="nucleotide sequence ID" value="NZ_MSLT01000023.1"/>
</dbReference>
<gene>
    <name evidence="1" type="ORF">TPSD3_14190</name>
</gene>
<proteinExistence type="predicted"/>
<organism evidence="1 2">
    <name type="scientific">Thioflexithrix psekupsensis</name>
    <dbReference type="NCBI Taxonomy" id="1570016"/>
    <lineage>
        <taxon>Bacteria</taxon>
        <taxon>Pseudomonadati</taxon>
        <taxon>Pseudomonadota</taxon>
        <taxon>Gammaproteobacteria</taxon>
        <taxon>Thiotrichales</taxon>
        <taxon>Thioflexithrix</taxon>
    </lineage>
</organism>
<name>A0A251X440_9GAMM</name>
<keyword evidence="2" id="KW-1185">Reference proteome</keyword>
<reference evidence="1 2" key="1">
    <citation type="submission" date="2016-12" db="EMBL/GenBank/DDBJ databases">
        <title>Thioflexothrix psekupsii D3 genome sequencing and assembly.</title>
        <authorList>
            <person name="Fomenkov A."/>
            <person name="Vincze T."/>
            <person name="Grabovich M."/>
            <person name="Anton B.P."/>
            <person name="Dubinina G."/>
            <person name="Orlova M."/>
            <person name="Belousova E."/>
            <person name="Roberts R.J."/>
        </authorList>
    </citation>
    <scope>NUCLEOTIDE SEQUENCE [LARGE SCALE GENOMIC DNA]</scope>
    <source>
        <strain evidence="1">D3</strain>
    </source>
</reference>
<comment type="caution">
    <text evidence="1">The sequence shown here is derived from an EMBL/GenBank/DDBJ whole genome shotgun (WGS) entry which is preliminary data.</text>
</comment>